<dbReference type="Gene3D" id="3.30.750.24">
    <property type="entry name" value="STAS domain"/>
    <property type="match status" value="1"/>
</dbReference>
<feature type="region of interest" description="Disordered" evidence="1">
    <location>
        <begin position="226"/>
        <end position="249"/>
    </location>
</feature>
<dbReference type="SUPFAM" id="SSF52091">
    <property type="entry name" value="SpoIIaa-like"/>
    <property type="match status" value="1"/>
</dbReference>
<accession>A0ABD3NER6</accession>
<feature type="transmembrane region" description="Helical" evidence="2">
    <location>
        <begin position="378"/>
        <end position="400"/>
    </location>
</feature>
<proteinExistence type="predicted"/>
<feature type="compositionally biased region" description="Polar residues" evidence="1">
    <location>
        <begin position="605"/>
        <end position="619"/>
    </location>
</feature>
<feature type="domain" description="STAS" evidence="3">
    <location>
        <begin position="819"/>
        <end position="934"/>
    </location>
</feature>
<keyword evidence="2" id="KW-0472">Membrane</keyword>
<feature type="transmembrane region" description="Helical" evidence="2">
    <location>
        <begin position="632"/>
        <end position="658"/>
    </location>
</feature>
<evidence type="ECO:0000313" key="4">
    <source>
        <dbReference type="EMBL" id="KAL3774410.1"/>
    </source>
</evidence>
<evidence type="ECO:0000256" key="2">
    <source>
        <dbReference type="SAM" id="Phobius"/>
    </source>
</evidence>
<dbReference type="SUPFAM" id="SSF51206">
    <property type="entry name" value="cAMP-binding domain-like"/>
    <property type="match status" value="1"/>
</dbReference>
<keyword evidence="2" id="KW-1133">Transmembrane helix</keyword>
<feature type="region of interest" description="Disordered" evidence="1">
    <location>
        <begin position="600"/>
        <end position="619"/>
    </location>
</feature>
<dbReference type="EMBL" id="JALLPJ020001195">
    <property type="protein sequence ID" value="KAL3774410.1"/>
    <property type="molecule type" value="Genomic_DNA"/>
</dbReference>
<sequence length="1194" mass="130874">MADEGAQVLSPGRDSKSVDNASSPGIANRPRPAAINGHNRDVTEHTASLMSLFARPASPPKTPITPSGFGSSTYNSINLNLSDGVPLMPCSSPSAPQDELDFQRMPLIVRTTYNQAGNGQVYSSGRGSFISTNYSLSDTIRINNVDGHSRDETMLVQNLTDKEKDTIADVFACTPTRGNEASVGGNTASLLDLVSDPNLGKDYSTFSPRNESSRLPFLKSITESADKEDSSPSFHLHSKSNSNYTQEETRPSYYRKMKDYISNNACDSKQIKTTFIGALLYSLYSLVFCFAEASAITRPSHTHAEESGLLAPMAMMGAVATLVAGPIIIGVLGGFFPAPYPALDMFLAPFLAKMAADIDEVLVQTQDDSQPHHSDMEVFLATFVALNAFGMALSASLCILASKVKLANLASFLPYPVLCGFFSSVGISVWMSAFKVDTGVTVQTVLASGEAGRIFREFGRHLPSLLAGVALYNYGPKKIGYLIGIISLTVILAYTALAVTNHTLEEAQGMGFFWKSSEVVMADESDDRQLMWGKFGPPSPLGLFFPSVLKSISRPAFMNGLNNVVAMSIIYLLRCSLHAAALRKNDMNIKEIIAKEQALHRGSETSESSNVFKSGQDSPKRSQMSVLCVLNWYAFSLIALVFSGGFAVLPALSLGGIFARINAHQRLPQFTAMLILLAFYLSDFRLVSYVPKFTFVSTSCFPTGVTHRSSHIYLRARSKSSLLVMAAIDLVNTWFVKSYKKTMLYEWLVIPFIVAASLLSGMLQALGMGVCMSTFIFVAQFYRSGVVKFVATGLTIRSSIERSCEDSKWLDNNGDLIHILVVQNYLYFGNATSCRNYVATMFTDDENAPGSDFDLPPVPKYVLLDMSIVTGIDTSAVDVMGEISALCKANSCCLLLSGIPPQLKPALIAGGLVPSRQNPHLFFMDDLDTALGKAEDDLLKVVAQNEEKLIQDGKKQRHQRITSMIDNGLRYALRKIDEQHDLEFSNHLAELEKYAVPRELEVGELLNEHGSEYLQRGLYFIESGLIKCSIDATASLTRGRQRAGQIMELRRNDMSIGQMHARSGMLARKAAMIKNSPRNNMLQVENTFRLGRFGPGWVIGTISEFTGQDIPGAYQCVTPCRVHVLTFEVIEELEIEKPALILNLYKMLAHLMSRRQEMTIGQLSTFRSIMSSAPTKPPSRRSLIAVNKTMQGSV</sequence>
<keyword evidence="5" id="KW-1185">Reference proteome</keyword>
<dbReference type="InterPro" id="IPR036513">
    <property type="entry name" value="STAS_dom_sf"/>
</dbReference>
<dbReference type="InterPro" id="IPR052706">
    <property type="entry name" value="Membrane-Transporter-like"/>
</dbReference>
<comment type="caution">
    <text evidence="4">The sequence shown here is derived from an EMBL/GenBank/DDBJ whole genome shotgun (WGS) entry which is preliminary data.</text>
</comment>
<feature type="transmembrane region" description="Helical" evidence="2">
    <location>
        <begin position="412"/>
        <end position="433"/>
    </location>
</feature>
<evidence type="ECO:0000259" key="3">
    <source>
        <dbReference type="PROSITE" id="PS50801"/>
    </source>
</evidence>
<evidence type="ECO:0000256" key="1">
    <source>
        <dbReference type="SAM" id="MobiDB-lite"/>
    </source>
</evidence>
<dbReference type="Gene3D" id="2.60.120.10">
    <property type="entry name" value="Jelly Rolls"/>
    <property type="match status" value="1"/>
</dbReference>
<organism evidence="4 5">
    <name type="scientific">Cyclotella atomus</name>
    <dbReference type="NCBI Taxonomy" id="382360"/>
    <lineage>
        <taxon>Eukaryota</taxon>
        <taxon>Sar</taxon>
        <taxon>Stramenopiles</taxon>
        <taxon>Ochrophyta</taxon>
        <taxon>Bacillariophyta</taxon>
        <taxon>Coscinodiscophyceae</taxon>
        <taxon>Thalassiosirophycidae</taxon>
        <taxon>Stephanodiscales</taxon>
        <taxon>Stephanodiscaceae</taxon>
        <taxon>Cyclotella</taxon>
    </lineage>
</organism>
<feature type="transmembrane region" description="Helical" evidence="2">
    <location>
        <begin position="479"/>
        <end position="500"/>
    </location>
</feature>
<feature type="transmembrane region" description="Helical" evidence="2">
    <location>
        <begin position="748"/>
        <end position="778"/>
    </location>
</feature>
<evidence type="ECO:0000313" key="5">
    <source>
        <dbReference type="Proteomes" id="UP001530400"/>
    </source>
</evidence>
<gene>
    <name evidence="4" type="ORF">ACHAWO_008808</name>
</gene>
<name>A0ABD3NER6_9STRA</name>
<feature type="transmembrane region" description="Helical" evidence="2">
    <location>
        <begin position="275"/>
        <end position="297"/>
    </location>
</feature>
<dbReference type="PROSITE" id="PS50801">
    <property type="entry name" value="STAS"/>
    <property type="match status" value="1"/>
</dbReference>
<dbReference type="InterPro" id="IPR018490">
    <property type="entry name" value="cNMP-bd_dom_sf"/>
</dbReference>
<protein>
    <recommendedName>
        <fullName evidence="3">STAS domain-containing protein</fullName>
    </recommendedName>
</protein>
<dbReference type="AlphaFoldDB" id="A0ABD3NER6"/>
<dbReference type="CDD" id="cd07042">
    <property type="entry name" value="STAS_SulP_like_sulfate_transporter"/>
    <property type="match status" value="1"/>
</dbReference>
<dbReference type="PANTHER" id="PTHR43310:SF1">
    <property type="entry name" value="SULFATE TRANSPORTER YBAR-RELATED"/>
    <property type="match status" value="1"/>
</dbReference>
<feature type="region of interest" description="Disordered" evidence="1">
    <location>
        <begin position="1"/>
        <end position="38"/>
    </location>
</feature>
<dbReference type="Pfam" id="PF01740">
    <property type="entry name" value="STAS"/>
    <property type="match status" value="1"/>
</dbReference>
<dbReference type="Proteomes" id="UP001530400">
    <property type="component" value="Unassembled WGS sequence"/>
</dbReference>
<dbReference type="InterPro" id="IPR002645">
    <property type="entry name" value="STAS_dom"/>
</dbReference>
<feature type="transmembrane region" description="Helical" evidence="2">
    <location>
        <begin position="670"/>
        <end position="687"/>
    </location>
</feature>
<feature type="transmembrane region" description="Helical" evidence="2">
    <location>
        <begin position="309"/>
        <end position="336"/>
    </location>
</feature>
<dbReference type="InterPro" id="IPR014710">
    <property type="entry name" value="RmlC-like_jellyroll"/>
</dbReference>
<keyword evidence="2" id="KW-0812">Transmembrane</keyword>
<dbReference type="PANTHER" id="PTHR43310">
    <property type="entry name" value="SULFATE TRANSPORTER YBAR-RELATED"/>
    <property type="match status" value="1"/>
</dbReference>
<reference evidence="4 5" key="1">
    <citation type="submission" date="2024-10" db="EMBL/GenBank/DDBJ databases">
        <title>Updated reference genomes for cyclostephanoid diatoms.</title>
        <authorList>
            <person name="Roberts W.R."/>
            <person name="Alverson A.J."/>
        </authorList>
    </citation>
    <scope>NUCLEOTIDE SEQUENCE [LARGE SCALE GENOMIC DNA]</scope>
    <source>
        <strain evidence="4 5">AJA010-31</strain>
    </source>
</reference>